<dbReference type="AlphaFoldDB" id="A0A2P6NJT4"/>
<gene>
    <name evidence="1" type="ORF">PROFUN_08402</name>
</gene>
<dbReference type="InParanoid" id="A0A2P6NJT4"/>
<accession>A0A2P6NJT4</accession>
<feature type="non-terminal residue" evidence="1">
    <location>
        <position position="426"/>
    </location>
</feature>
<sequence length="426" mass="48882">MKRQKSEEEIRVTPDALALEVFKAMDAAFVIRNISEGNYSIDFTSDKARRLLPHLTADMRQSQLDPSSDEIAQFWRAVHTVGTTGIATKKDFILESSVSAKFLRVILLDQTYVVVLMKKTKERNQISRFLDHGPAEENLVTYLCDAIESDLIGQTLGMDSLLISLSSDMWELGVVTYYAVNPATAAICGVHPYMVRGKTTAEFLIPKPSVIEADKRWKEAFDPDTQRSSYAVEIQGGTTMYMETKQISPKLNLSILLLRKGKEARPKAISRERGQIAKIYKKHQWEGVLEDILELISEGLQYASTSRLKIPDSRNIFCYIYNGAEPFLPSRSADGFQWKSSFSAPSQGKMQKRYFYHKTEEQRMRRRVMWIDKLPHLQIIEYRHLIYHGEVQTDHLIGTEALNWVDVISQVTNRDDHKLYNTMEEI</sequence>
<dbReference type="Proteomes" id="UP000241769">
    <property type="component" value="Unassembled WGS sequence"/>
</dbReference>
<proteinExistence type="predicted"/>
<organism evidence="1 2">
    <name type="scientific">Planoprotostelium fungivorum</name>
    <dbReference type="NCBI Taxonomy" id="1890364"/>
    <lineage>
        <taxon>Eukaryota</taxon>
        <taxon>Amoebozoa</taxon>
        <taxon>Evosea</taxon>
        <taxon>Variosea</taxon>
        <taxon>Cavosteliida</taxon>
        <taxon>Cavosteliaceae</taxon>
        <taxon>Planoprotostelium</taxon>
    </lineage>
</organism>
<evidence type="ECO:0000313" key="2">
    <source>
        <dbReference type="Proteomes" id="UP000241769"/>
    </source>
</evidence>
<evidence type="ECO:0000313" key="1">
    <source>
        <dbReference type="EMBL" id="PRP84202.1"/>
    </source>
</evidence>
<name>A0A2P6NJT4_9EUKA</name>
<reference evidence="1 2" key="1">
    <citation type="journal article" date="2018" name="Genome Biol. Evol.">
        <title>Multiple Roots of Fruiting Body Formation in Amoebozoa.</title>
        <authorList>
            <person name="Hillmann F."/>
            <person name="Forbes G."/>
            <person name="Novohradska S."/>
            <person name="Ferling I."/>
            <person name="Riege K."/>
            <person name="Groth M."/>
            <person name="Westermann M."/>
            <person name="Marz M."/>
            <person name="Spaller T."/>
            <person name="Winckler T."/>
            <person name="Schaap P."/>
            <person name="Glockner G."/>
        </authorList>
    </citation>
    <scope>NUCLEOTIDE SEQUENCE [LARGE SCALE GENOMIC DNA]</scope>
    <source>
        <strain evidence="1 2">Jena</strain>
    </source>
</reference>
<protein>
    <submittedName>
        <fullName evidence="1">Uncharacterized protein</fullName>
    </submittedName>
</protein>
<keyword evidence="2" id="KW-1185">Reference proteome</keyword>
<dbReference type="EMBL" id="MDYQ01000067">
    <property type="protein sequence ID" value="PRP84202.1"/>
    <property type="molecule type" value="Genomic_DNA"/>
</dbReference>
<comment type="caution">
    <text evidence="1">The sequence shown here is derived from an EMBL/GenBank/DDBJ whole genome shotgun (WGS) entry which is preliminary data.</text>
</comment>